<gene>
    <name evidence="1" type="ORF">PSHT_14982</name>
</gene>
<name>A0A2S4UHT9_9BASI</name>
<proteinExistence type="predicted"/>
<dbReference type="VEuPathDB" id="FungiDB:PSHT_14982"/>
<protein>
    <submittedName>
        <fullName evidence="1">Uncharacterized protein</fullName>
    </submittedName>
</protein>
<comment type="caution">
    <text evidence="1">The sequence shown here is derived from an EMBL/GenBank/DDBJ whole genome shotgun (WGS) entry which is preliminary data.</text>
</comment>
<sequence>MAALGCFGCRRTRTLPWSYQPPHYFSKWGGSTDCTDCLGSKKRRDNPAEIDKIQLAEEISRDFLAGWAAAGETTVPWP</sequence>
<reference evidence="1 2" key="1">
    <citation type="submission" date="2017-12" db="EMBL/GenBank/DDBJ databases">
        <title>Gene loss provides genomic basis for host adaptation in cereal stripe rust fungi.</title>
        <authorList>
            <person name="Xia C."/>
        </authorList>
    </citation>
    <scope>NUCLEOTIDE SEQUENCE [LARGE SCALE GENOMIC DNA]</scope>
    <source>
        <strain evidence="1 2">93TX-2</strain>
    </source>
</reference>
<reference evidence="2" key="2">
    <citation type="journal article" date="2018" name="BMC Genomics">
        <title>Genomic insights into host adaptation between the wheat stripe rust pathogen (Puccinia striiformis f. sp. tritici) and the barley stripe rust pathogen (Puccinia striiformis f. sp. hordei).</title>
        <authorList>
            <person name="Xia C."/>
            <person name="Wang M."/>
            <person name="Yin C."/>
            <person name="Cornejo O.E."/>
            <person name="Hulbert S.H."/>
            <person name="Chen X."/>
        </authorList>
    </citation>
    <scope>NUCLEOTIDE SEQUENCE [LARGE SCALE GENOMIC DNA]</scope>
    <source>
        <strain evidence="2">93TX-2</strain>
    </source>
</reference>
<evidence type="ECO:0000313" key="1">
    <source>
        <dbReference type="EMBL" id="POV96704.1"/>
    </source>
</evidence>
<dbReference type="EMBL" id="PKSM01000360">
    <property type="protein sequence ID" value="POV96704.1"/>
    <property type="molecule type" value="Genomic_DNA"/>
</dbReference>
<dbReference type="Proteomes" id="UP000238274">
    <property type="component" value="Unassembled WGS sequence"/>
</dbReference>
<accession>A0A2S4UHT9</accession>
<organism evidence="1 2">
    <name type="scientific">Puccinia striiformis</name>
    <dbReference type="NCBI Taxonomy" id="27350"/>
    <lineage>
        <taxon>Eukaryota</taxon>
        <taxon>Fungi</taxon>
        <taxon>Dikarya</taxon>
        <taxon>Basidiomycota</taxon>
        <taxon>Pucciniomycotina</taxon>
        <taxon>Pucciniomycetes</taxon>
        <taxon>Pucciniales</taxon>
        <taxon>Pucciniaceae</taxon>
        <taxon>Puccinia</taxon>
    </lineage>
</organism>
<dbReference type="AlphaFoldDB" id="A0A2S4UHT9"/>
<keyword evidence="2" id="KW-1185">Reference proteome</keyword>
<reference evidence="2" key="3">
    <citation type="journal article" date="2018" name="Mol. Plant Microbe Interact.">
        <title>Genome sequence resources for the wheat stripe rust pathogen (Puccinia striiformis f. sp. tritici) and the barley stripe rust pathogen (Puccinia striiformis f. sp. hordei).</title>
        <authorList>
            <person name="Xia C."/>
            <person name="Wang M."/>
            <person name="Yin C."/>
            <person name="Cornejo O.E."/>
            <person name="Hulbert S.H."/>
            <person name="Chen X."/>
        </authorList>
    </citation>
    <scope>NUCLEOTIDE SEQUENCE [LARGE SCALE GENOMIC DNA]</scope>
    <source>
        <strain evidence="2">93TX-2</strain>
    </source>
</reference>
<evidence type="ECO:0000313" key="2">
    <source>
        <dbReference type="Proteomes" id="UP000238274"/>
    </source>
</evidence>